<dbReference type="HOGENOM" id="CLU_3054125_0_0_1"/>
<dbReference type="Proteomes" id="UP000011115">
    <property type="component" value="Unassembled WGS sequence"/>
</dbReference>
<accession>M1BPH9</accession>
<reference evidence="2" key="1">
    <citation type="journal article" date="2011" name="Nature">
        <title>Genome sequence and analysis of the tuber crop potato.</title>
        <authorList>
            <consortium name="The Potato Genome Sequencing Consortium"/>
        </authorList>
    </citation>
    <scope>NUCLEOTIDE SEQUENCE [LARGE SCALE GENOMIC DNA]</scope>
    <source>
        <strain evidence="2">cv. DM1-3 516 R44</strain>
    </source>
</reference>
<organism evidence="1 2">
    <name type="scientific">Solanum tuberosum</name>
    <name type="common">Potato</name>
    <dbReference type="NCBI Taxonomy" id="4113"/>
    <lineage>
        <taxon>Eukaryota</taxon>
        <taxon>Viridiplantae</taxon>
        <taxon>Streptophyta</taxon>
        <taxon>Embryophyta</taxon>
        <taxon>Tracheophyta</taxon>
        <taxon>Spermatophyta</taxon>
        <taxon>Magnoliopsida</taxon>
        <taxon>eudicotyledons</taxon>
        <taxon>Gunneridae</taxon>
        <taxon>Pentapetalae</taxon>
        <taxon>asterids</taxon>
        <taxon>lamiids</taxon>
        <taxon>Solanales</taxon>
        <taxon>Solanaceae</taxon>
        <taxon>Solanoideae</taxon>
        <taxon>Solaneae</taxon>
        <taxon>Solanum</taxon>
    </lineage>
</organism>
<evidence type="ECO:0000313" key="2">
    <source>
        <dbReference type="Proteomes" id="UP000011115"/>
    </source>
</evidence>
<evidence type="ECO:0000313" key="1">
    <source>
        <dbReference type="EnsemblPlants" id="PGSC0003DMT400049897"/>
    </source>
</evidence>
<name>M1BPH9_SOLTU</name>
<proteinExistence type="predicted"/>
<keyword evidence="2" id="KW-1185">Reference proteome</keyword>
<dbReference type="InParanoid" id="M1BPH9"/>
<dbReference type="EnsemblPlants" id="PGSC0003DMT400049897">
    <property type="protein sequence ID" value="PGSC0003DMT400049897"/>
    <property type="gene ID" value="PGSC0003DMG403019388"/>
</dbReference>
<protein>
    <submittedName>
        <fullName evidence="1">Uncharacterized protein</fullName>
    </submittedName>
</protein>
<reference evidence="1" key="2">
    <citation type="submission" date="2015-06" db="UniProtKB">
        <authorList>
            <consortium name="EnsemblPlants"/>
        </authorList>
    </citation>
    <scope>IDENTIFICATION</scope>
    <source>
        <strain evidence="1">DM1-3 516 R44</strain>
    </source>
</reference>
<dbReference type="AlphaFoldDB" id="M1BPH9"/>
<sequence>MEHKETCGIGIVAVLAKLRKFRRNVRMITLTKQMVNTCRIKHGLHGGHVAPHPS</sequence>
<dbReference type="PaxDb" id="4113-PGSC0003DMT400049897"/>
<dbReference type="Gramene" id="PGSC0003DMT400049897">
    <property type="protein sequence ID" value="PGSC0003DMT400049897"/>
    <property type="gene ID" value="PGSC0003DMG403019388"/>
</dbReference>